<dbReference type="GO" id="GO:0080030">
    <property type="term" value="F:methyl indole-3-acetate esterase activity"/>
    <property type="evidence" value="ECO:0007669"/>
    <property type="project" value="TreeGrafter"/>
</dbReference>
<name>A0A811P959_9POAL</name>
<evidence type="ECO:0000313" key="2">
    <source>
        <dbReference type="EMBL" id="CAD6235047.1"/>
    </source>
</evidence>
<feature type="domain" description="AB hydrolase-1" evidence="1">
    <location>
        <begin position="14"/>
        <end position="257"/>
    </location>
</feature>
<dbReference type="GO" id="GO:0009696">
    <property type="term" value="P:salicylic acid metabolic process"/>
    <property type="evidence" value="ECO:0007669"/>
    <property type="project" value="TreeGrafter"/>
</dbReference>
<dbReference type="PRINTS" id="PR00111">
    <property type="entry name" value="ABHYDROLASE"/>
</dbReference>
<accession>A0A811P959</accession>
<dbReference type="PANTHER" id="PTHR10992:SF1017">
    <property type="entry name" value="AB HYDROLASE-1 DOMAIN-CONTAINING PROTEIN"/>
    <property type="match status" value="1"/>
</dbReference>
<keyword evidence="3" id="KW-1185">Reference proteome</keyword>
<evidence type="ECO:0000259" key="1">
    <source>
        <dbReference type="Pfam" id="PF12697"/>
    </source>
</evidence>
<protein>
    <recommendedName>
        <fullName evidence="1">AB hydrolase-1 domain-containing protein</fullName>
    </recommendedName>
</protein>
<dbReference type="InterPro" id="IPR045889">
    <property type="entry name" value="MES/HNL"/>
</dbReference>
<sequence length="267" mass="28997">MEEESGRGPPQHHFVLVHGVCHGAWCWYRVTTLLTSAGHRVTALDMAGCGASPVCGDDVASFEDYSRPLLDTVAALPPGEQAVLVGHSFGGQSLALAMERYPDRVAVAVFVSAAMPAAGKPMALVLEEFSKETGPDFYMDCTYSASSNPEYPVETLLPGPEYLAKRLYQLSPPEDLTLAKAMVRPSRSFQDDGMLQRNNVLTADRYGAVRRVCVVAEDDASWSAEFQRRVASWSPGTEVRGLQGADHMVMLSKPTDLSDLLVEIANM</sequence>
<dbReference type="Proteomes" id="UP000604825">
    <property type="component" value="Unassembled WGS sequence"/>
</dbReference>
<dbReference type="InterPro" id="IPR000073">
    <property type="entry name" value="AB_hydrolase_1"/>
</dbReference>
<gene>
    <name evidence="2" type="ORF">NCGR_LOCUS23412</name>
</gene>
<dbReference type="GO" id="GO:0009694">
    <property type="term" value="P:jasmonic acid metabolic process"/>
    <property type="evidence" value="ECO:0007669"/>
    <property type="project" value="TreeGrafter"/>
</dbReference>
<dbReference type="AlphaFoldDB" id="A0A811P959"/>
<dbReference type="Gene3D" id="3.40.50.1820">
    <property type="entry name" value="alpha/beta hydrolase"/>
    <property type="match status" value="1"/>
</dbReference>
<dbReference type="GO" id="GO:0080032">
    <property type="term" value="F:methyl jasmonate esterase activity"/>
    <property type="evidence" value="ECO:0007669"/>
    <property type="project" value="TreeGrafter"/>
</dbReference>
<dbReference type="FunFam" id="3.40.50.1820:FF:000051">
    <property type="entry name" value="(S)-hydroxynitrile lyase"/>
    <property type="match status" value="1"/>
</dbReference>
<proteinExistence type="predicted"/>
<dbReference type="SUPFAM" id="SSF53474">
    <property type="entry name" value="alpha/beta-Hydrolases"/>
    <property type="match status" value="1"/>
</dbReference>
<dbReference type="OrthoDB" id="408373at2759"/>
<organism evidence="2 3">
    <name type="scientific">Miscanthus lutarioriparius</name>
    <dbReference type="NCBI Taxonomy" id="422564"/>
    <lineage>
        <taxon>Eukaryota</taxon>
        <taxon>Viridiplantae</taxon>
        <taxon>Streptophyta</taxon>
        <taxon>Embryophyta</taxon>
        <taxon>Tracheophyta</taxon>
        <taxon>Spermatophyta</taxon>
        <taxon>Magnoliopsida</taxon>
        <taxon>Liliopsida</taxon>
        <taxon>Poales</taxon>
        <taxon>Poaceae</taxon>
        <taxon>PACMAD clade</taxon>
        <taxon>Panicoideae</taxon>
        <taxon>Andropogonodae</taxon>
        <taxon>Andropogoneae</taxon>
        <taxon>Saccharinae</taxon>
        <taxon>Miscanthus</taxon>
    </lineage>
</organism>
<reference evidence="2" key="1">
    <citation type="submission" date="2020-10" db="EMBL/GenBank/DDBJ databases">
        <authorList>
            <person name="Han B."/>
            <person name="Lu T."/>
            <person name="Zhao Q."/>
            <person name="Huang X."/>
            <person name="Zhao Y."/>
        </authorList>
    </citation>
    <scope>NUCLEOTIDE SEQUENCE</scope>
</reference>
<dbReference type="Pfam" id="PF12697">
    <property type="entry name" value="Abhydrolase_6"/>
    <property type="match status" value="1"/>
</dbReference>
<evidence type="ECO:0000313" key="3">
    <source>
        <dbReference type="Proteomes" id="UP000604825"/>
    </source>
</evidence>
<dbReference type="PANTHER" id="PTHR10992">
    <property type="entry name" value="METHYLESTERASE FAMILY MEMBER"/>
    <property type="match status" value="1"/>
</dbReference>
<dbReference type="InterPro" id="IPR029058">
    <property type="entry name" value="AB_hydrolase_fold"/>
</dbReference>
<dbReference type="EMBL" id="CAJGYO010000006">
    <property type="protein sequence ID" value="CAD6235047.1"/>
    <property type="molecule type" value="Genomic_DNA"/>
</dbReference>
<comment type="caution">
    <text evidence="2">The sequence shown here is derived from an EMBL/GenBank/DDBJ whole genome shotgun (WGS) entry which is preliminary data.</text>
</comment>
<dbReference type="GO" id="GO:0080031">
    <property type="term" value="F:methyl salicylate esterase activity"/>
    <property type="evidence" value="ECO:0007669"/>
    <property type="project" value="TreeGrafter"/>
</dbReference>